<dbReference type="GO" id="GO:0016787">
    <property type="term" value="F:hydrolase activity"/>
    <property type="evidence" value="ECO:0007669"/>
    <property type="project" value="UniProtKB-KW"/>
</dbReference>
<dbReference type="SUPFAM" id="SSF56281">
    <property type="entry name" value="Metallo-hydrolase/oxidoreductase"/>
    <property type="match status" value="1"/>
</dbReference>
<keyword evidence="2" id="KW-1185">Reference proteome</keyword>
<dbReference type="InterPro" id="IPR050114">
    <property type="entry name" value="UPF0173_UPF0282_UlaG_hydrolase"/>
</dbReference>
<evidence type="ECO:0000313" key="1">
    <source>
        <dbReference type="EMBL" id="EOR93420.1"/>
    </source>
</evidence>
<evidence type="ECO:0000313" key="2">
    <source>
        <dbReference type="Proteomes" id="UP000014174"/>
    </source>
</evidence>
<comment type="caution">
    <text evidence="1">The sequence shown here is derived from an EMBL/GenBank/DDBJ whole genome shotgun (WGS) entry which is preliminary data.</text>
</comment>
<dbReference type="eggNOG" id="COG2220">
    <property type="taxonomic scope" value="Bacteria"/>
</dbReference>
<dbReference type="EC" id="3.-.-.-" evidence="1"/>
<keyword evidence="1" id="KW-0378">Hydrolase</keyword>
<dbReference type="PANTHER" id="PTHR43546:SF3">
    <property type="entry name" value="UPF0173 METAL-DEPENDENT HYDROLASE MJ1163"/>
    <property type="match status" value="1"/>
</dbReference>
<sequence>MVITWNKKTIYIDPTGSVAQYKNFAAPDLILITDIHPDHLDPKIIDTLNTSKTLFVVPQAVADLLPGVEAAKITVLNNGNESSKLGIKITAIPMYNIPETPDSRHPKGRGNGYILNIGGKNIYISGDTGDTKEMRALKHIDVAFVCMNLPYTMDINHAASGVLAFKPAIVYPYHHKGQDIKAFKKLVNDKNPKIDVRLRNWYPN</sequence>
<dbReference type="PATRIC" id="fig|1150600.3.peg.3466"/>
<protein>
    <submittedName>
        <fullName evidence="1">Metal-dependent hydrolase</fullName>
        <ecNumber evidence="1">3.-.-.-</ecNumber>
    </submittedName>
</protein>
<dbReference type="EMBL" id="AQPN01000116">
    <property type="protein sequence ID" value="EOR93420.1"/>
    <property type="molecule type" value="Genomic_DNA"/>
</dbReference>
<dbReference type="PANTHER" id="PTHR43546">
    <property type="entry name" value="UPF0173 METAL-DEPENDENT HYDROLASE MJ1163-RELATED"/>
    <property type="match status" value="1"/>
</dbReference>
<organism evidence="1 2">
    <name type="scientific">Arcticibacter svalbardensis MN12-7</name>
    <dbReference type="NCBI Taxonomy" id="1150600"/>
    <lineage>
        <taxon>Bacteria</taxon>
        <taxon>Pseudomonadati</taxon>
        <taxon>Bacteroidota</taxon>
        <taxon>Sphingobacteriia</taxon>
        <taxon>Sphingobacteriales</taxon>
        <taxon>Sphingobacteriaceae</taxon>
        <taxon>Arcticibacter</taxon>
    </lineage>
</organism>
<gene>
    <name evidence="1" type="ORF">ADIARSV_3499</name>
</gene>
<dbReference type="Proteomes" id="UP000014174">
    <property type="component" value="Unassembled WGS sequence"/>
</dbReference>
<dbReference type="AlphaFoldDB" id="R9GPE8"/>
<name>R9GPE8_9SPHI</name>
<accession>R9GPE8</accession>
<dbReference type="Gene3D" id="3.60.15.10">
    <property type="entry name" value="Ribonuclease Z/Hydroxyacylglutathione hydrolase-like"/>
    <property type="match status" value="1"/>
</dbReference>
<reference evidence="1 2" key="1">
    <citation type="journal article" date="2013" name="Genome Announc.">
        <title>Draft Genome Sequence of Arcticibacter svalbardensis Strain MN12-7T, a Member of the Family Sphingobacteriaceae Isolated from an Arctic Soil Sample.</title>
        <authorList>
            <person name="Shivaji S."/>
            <person name="Ara S."/>
            <person name="Prasad S."/>
            <person name="Manasa B.P."/>
            <person name="Begum Z."/>
            <person name="Singh A."/>
            <person name="Kumar Pinnaka A."/>
        </authorList>
    </citation>
    <scope>NUCLEOTIDE SEQUENCE [LARGE SCALE GENOMIC DNA]</scope>
    <source>
        <strain evidence="1 2">MN12-7</strain>
    </source>
</reference>
<dbReference type="InterPro" id="IPR036866">
    <property type="entry name" value="RibonucZ/Hydroxyglut_hydro"/>
</dbReference>
<dbReference type="Pfam" id="PF13483">
    <property type="entry name" value="Lactamase_B_3"/>
    <property type="match status" value="1"/>
</dbReference>
<proteinExistence type="predicted"/>